<dbReference type="PANTHER" id="PTHR39189:SF1">
    <property type="entry name" value="UPF0173 METAL-DEPENDENT HYDROLASE YTKL"/>
    <property type="match status" value="1"/>
</dbReference>
<reference evidence="3" key="1">
    <citation type="journal article" date="2019" name="Int. J. Syst. Evol. Microbiol.">
        <title>The Global Catalogue of Microorganisms (GCM) 10K type strain sequencing project: providing services to taxonomists for standard genome sequencing and annotation.</title>
        <authorList>
            <consortium name="The Broad Institute Genomics Platform"/>
            <consortium name="The Broad Institute Genome Sequencing Center for Infectious Disease"/>
            <person name="Wu L."/>
            <person name="Ma J."/>
        </authorList>
    </citation>
    <scope>NUCLEOTIDE SEQUENCE [LARGE SCALE GENOMIC DNA]</scope>
    <source>
        <strain evidence="3">KCTC 52239</strain>
    </source>
</reference>
<dbReference type="SUPFAM" id="SSF56281">
    <property type="entry name" value="Metallo-hydrolase/oxidoreductase"/>
    <property type="match status" value="1"/>
</dbReference>
<dbReference type="EMBL" id="JBHRTE010000039">
    <property type="protein sequence ID" value="MFC3168358.1"/>
    <property type="molecule type" value="Genomic_DNA"/>
</dbReference>
<feature type="signal peptide" evidence="1">
    <location>
        <begin position="1"/>
        <end position="28"/>
    </location>
</feature>
<accession>A0ABV7ICQ9</accession>
<keyword evidence="1" id="KW-0732">Signal</keyword>
<dbReference type="Pfam" id="PF13483">
    <property type="entry name" value="Lactamase_B_3"/>
    <property type="match status" value="1"/>
</dbReference>
<protein>
    <submittedName>
        <fullName evidence="2">MBL fold metallo-hydrolase</fullName>
    </submittedName>
</protein>
<evidence type="ECO:0000313" key="3">
    <source>
        <dbReference type="Proteomes" id="UP001595557"/>
    </source>
</evidence>
<gene>
    <name evidence="2" type="ORF">ACFOD7_09875</name>
</gene>
<sequence length="280" mass="30395">MRHQAEGVPVRLALIAALLLSAPLCAPAQERRPSHCIAVAGGPERVQRAAWSDPVPDRSVRLSYLGHSMFLIQTEGGLDIVTDYYGTLPDGAPAPDVVTMNHAHSTHWTDDVDGIPHVLRGWSDRFGIAADHYLTLGDTLIRNVPTDIRSFGTVEENGNSIFVFEAGGLCIAHLGHLHHEPTDAQYATLGRVDVLLVPVDGSYTMEQAAMMRVVSRLNSSVVIPMHWFGPARLEAFVSGMSGQFDIQRPGGGEYLASLRGLPDRPTVVVLEPVFPGRGWP</sequence>
<dbReference type="Proteomes" id="UP001595557">
    <property type="component" value="Unassembled WGS sequence"/>
</dbReference>
<proteinExistence type="predicted"/>
<dbReference type="InterPro" id="IPR036866">
    <property type="entry name" value="RibonucZ/Hydroxyglut_hydro"/>
</dbReference>
<dbReference type="Gene3D" id="3.60.15.10">
    <property type="entry name" value="Ribonuclease Z/Hydroxyacylglutathione hydrolase-like"/>
    <property type="match status" value="1"/>
</dbReference>
<evidence type="ECO:0000256" key="1">
    <source>
        <dbReference type="SAM" id="SignalP"/>
    </source>
</evidence>
<name>A0ABV7ICQ9_9RHOB</name>
<keyword evidence="3" id="KW-1185">Reference proteome</keyword>
<evidence type="ECO:0000313" key="2">
    <source>
        <dbReference type="EMBL" id="MFC3168358.1"/>
    </source>
</evidence>
<feature type="chain" id="PRO_5046988387" evidence="1">
    <location>
        <begin position="29"/>
        <end position="280"/>
    </location>
</feature>
<organism evidence="2 3">
    <name type="scientific">Paracoccus fontiphilus</name>
    <dbReference type="NCBI Taxonomy" id="1815556"/>
    <lineage>
        <taxon>Bacteria</taxon>
        <taxon>Pseudomonadati</taxon>
        <taxon>Pseudomonadota</taxon>
        <taxon>Alphaproteobacteria</taxon>
        <taxon>Rhodobacterales</taxon>
        <taxon>Paracoccaceae</taxon>
        <taxon>Paracoccus</taxon>
    </lineage>
</organism>
<dbReference type="PANTHER" id="PTHR39189">
    <property type="entry name" value="UPF0173 METAL-DEPENDENT HYDROLASE YTKL"/>
    <property type="match status" value="1"/>
</dbReference>
<comment type="caution">
    <text evidence="2">The sequence shown here is derived from an EMBL/GenBank/DDBJ whole genome shotgun (WGS) entry which is preliminary data.</text>
</comment>